<proteinExistence type="predicted"/>
<dbReference type="GO" id="GO:0005525">
    <property type="term" value="F:GTP binding"/>
    <property type="evidence" value="ECO:0007669"/>
    <property type="project" value="InterPro"/>
</dbReference>
<evidence type="ECO:0000259" key="1">
    <source>
        <dbReference type="Pfam" id="PF03144"/>
    </source>
</evidence>
<evidence type="ECO:0000313" key="2">
    <source>
        <dbReference type="EMBL" id="ANV80943.1"/>
    </source>
</evidence>
<sequence>MPVLNIAMFGSDELAKEIAKPTDQRDVHTYVHKENGPEGARILSLIRPAKYPERLRPFLNALSAARVGIIEVTAIDAILGEALVAFASSKIMRGIAIIKPLDGSWIDEEQVKMLFKQAGLVKWIFAREDGIELRTQLYDFMDEIKQELTDSSSSQLVIPIDQHFNVKGIGLVAIGYVQSGTVNVHDELILLPANGTGNAKSLQVMDDDVSSATAGDRVGLALRNAKEEHLSSGSILVHPAIEDKKTNTSVPLAVELHKRSNVELEISPFQKRVLAVGDVVHASVDLQFVVGRIQSVSGSTLQIEWESPLFIRREKPEPTVLSQLDSKPRIMGNANLSKIE</sequence>
<dbReference type="PANTHER" id="PTHR43721">
    <property type="entry name" value="ELONGATION FACTOR TU-RELATED"/>
    <property type="match status" value="1"/>
</dbReference>
<dbReference type="GO" id="GO:0001514">
    <property type="term" value="P:selenocysteine incorporation"/>
    <property type="evidence" value="ECO:0007669"/>
    <property type="project" value="TreeGrafter"/>
</dbReference>
<reference evidence="2" key="2">
    <citation type="journal article" date="2015" name="ISME J.">
        <title>A new class of marine Euryarchaeota group II from the Mediterranean deep chlorophyll maximum.</title>
        <authorList>
            <person name="Martin-Cuadrado A.B."/>
            <person name="Garcia-Heredia I."/>
            <person name="Molto A.G."/>
            <person name="Lopez-Ubeda R."/>
            <person name="Kimes N."/>
            <person name="Lopez-Garcia P."/>
            <person name="Moreira D."/>
            <person name="Rodriguez-Valera F."/>
        </authorList>
    </citation>
    <scope>NUCLEOTIDE SEQUENCE</scope>
</reference>
<dbReference type="EMBL" id="KP211912">
    <property type="protein sequence ID" value="ANV80943.1"/>
    <property type="molecule type" value="Genomic_DNA"/>
</dbReference>
<dbReference type="PANTHER" id="PTHR43721:SF11">
    <property type="entry name" value="SELENOCYSTEINE-SPECIFIC ELONGATION FACTOR"/>
    <property type="match status" value="1"/>
</dbReference>
<dbReference type="InterPro" id="IPR004161">
    <property type="entry name" value="EFTu-like_2"/>
</dbReference>
<dbReference type="Pfam" id="PF03144">
    <property type="entry name" value="GTP_EFTU_D2"/>
    <property type="match status" value="1"/>
</dbReference>
<organism evidence="2">
    <name type="scientific">uncultured Poseidoniia archaeon</name>
    <dbReference type="NCBI Taxonomy" id="1697135"/>
    <lineage>
        <taxon>Archaea</taxon>
        <taxon>Methanobacteriati</taxon>
        <taxon>Thermoplasmatota</taxon>
        <taxon>Candidatus Poseidoniia</taxon>
        <taxon>environmental samples</taxon>
    </lineage>
</organism>
<keyword evidence="2" id="KW-0648">Protein biosynthesis</keyword>
<keyword evidence="2" id="KW-0251">Elongation factor</keyword>
<dbReference type="InterPro" id="IPR050055">
    <property type="entry name" value="EF-Tu_GTPase"/>
</dbReference>
<accession>A0A1B1TF89</accession>
<feature type="domain" description="Translation elongation factor EFTu-like" evidence="1">
    <location>
        <begin position="170"/>
        <end position="236"/>
    </location>
</feature>
<dbReference type="InterPro" id="IPR009000">
    <property type="entry name" value="Transl_B-barrel_sf"/>
</dbReference>
<dbReference type="SUPFAM" id="SSF50447">
    <property type="entry name" value="Translation proteins"/>
    <property type="match status" value="1"/>
</dbReference>
<dbReference type="Gene3D" id="2.40.30.10">
    <property type="entry name" value="Translation factors"/>
    <property type="match status" value="1"/>
</dbReference>
<reference evidence="2" key="1">
    <citation type="submission" date="2014-11" db="EMBL/GenBank/DDBJ databases">
        <authorList>
            <person name="Zhu J."/>
            <person name="Qi W."/>
            <person name="Song R."/>
        </authorList>
    </citation>
    <scope>NUCLEOTIDE SEQUENCE</scope>
</reference>
<dbReference type="AlphaFoldDB" id="A0A1B1TF89"/>
<protein>
    <submittedName>
        <fullName evidence="2">Selenocysteine-specific translation elongation factor</fullName>
    </submittedName>
</protein>
<name>A0A1B1TF89_9ARCH</name>
<dbReference type="GO" id="GO:0003746">
    <property type="term" value="F:translation elongation factor activity"/>
    <property type="evidence" value="ECO:0007669"/>
    <property type="project" value="UniProtKB-KW"/>
</dbReference>